<dbReference type="PANTHER" id="PTHR32063">
    <property type="match status" value="1"/>
</dbReference>
<feature type="transmembrane region" description="Helical" evidence="9">
    <location>
        <begin position="440"/>
        <end position="460"/>
    </location>
</feature>
<keyword evidence="7 9" id="KW-1133">Transmembrane helix</keyword>
<dbReference type="InterPro" id="IPR027463">
    <property type="entry name" value="AcrB_DN_DC_subdom"/>
</dbReference>
<dbReference type="FunFam" id="3.30.70.1430:FF:000001">
    <property type="entry name" value="Efflux pump membrane transporter"/>
    <property type="match status" value="1"/>
</dbReference>
<dbReference type="NCBIfam" id="TIGR00915">
    <property type="entry name" value="2A0602"/>
    <property type="match status" value="1"/>
</dbReference>
<evidence type="ECO:0000256" key="6">
    <source>
        <dbReference type="ARBA" id="ARBA00022692"/>
    </source>
</evidence>
<dbReference type="InterPro" id="IPR000731">
    <property type="entry name" value="SSD"/>
</dbReference>
<feature type="transmembrane region" description="Helical" evidence="9">
    <location>
        <begin position="1014"/>
        <end position="1037"/>
    </location>
</feature>
<feature type="transmembrane region" description="Helical" evidence="9">
    <location>
        <begin position="368"/>
        <end position="390"/>
    </location>
</feature>
<dbReference type="Gene3D" id="3.30.70.1320">
    <property type="entry name" value="Multidrug efflux transporter AcrB pore domain like"/>
    <property type="match status" value="1"/>
</dbReference>
<dbReference type="GO" id="GO:0005886">
    <property type="term" value="C:plasma membrane"/>
    <property type="evidence" value="ECO:0007669"/>
    <property type="project" value="UniProtKB-SubCell"/>
</dbReference>
<feature type="domain" description="SSD" evidence="10">
    <location>
        <begin position="371"/>
        <end position="497"/>
    </location>
</feature>
<sequence length="1057" mass="115264">MIANTFIRRPVTAIVISVVLVLVGLLAMTNLPIGQYPEISPPTVQVTGTYIGADAQTVEQTTATPVEVQVNGTPGMTYMTSNSTNSGAMSLTVNFEVGTDINIAALDVQNRVGIAQPTLPQEVQRLGLTVRKRNPSILMLVALYSPKGTHDVTFLDNYTNVYIKDALLRAKGVGDIFTRADDFSMRIWLKPDKLAQMGVTAEEVRAAITEQNAQISAGTVGAPPQKTGQTYEYTIFVKGRLVTAEEFGNIVIKTRPDDGALVYLKDVARVQLGKFSYSNNSYVDGKRASYLLVYQAPGSNAIETAEAVTETMEQLKKTFPKDVEYVVPFESVSVIEVSIHEVVETLLEALVLVVIVVFLFLQSWRATVIPVLAIPVSIIATFIFFIPLGFTINTLTLFGFVLAIGIVVDDAIVVVEAVQHNMDHEQMTPKEATYAAMKEISGPVMAIALILAAVFVPVGFIPGIVGRLYQQFAITIAISVLISAFVALSLTPALCTLILRPMHLDKNSKGLDKFFFKFNVWFGHVTSRYSLGVKKSIRFGRYVIILLICIVVGTLFLFKGKPTGFIPTEDDGRVYITFDLPESSSTERTIGVMTEMMHTLDSVKAIGHYAALGGLNVVSFATKSNSGTIFCQLKPWDQRKDKSQQIFGVVAELQAKLSRFKEANVVVIPPPAIPGLGSTAGFSFILQQKSGGGDIKEFEGVLQKFTGAINQRPEIARAFSFFTARTPGYQLEIDREKAKKMGVQISSIATALQTYLGSAYVNDFTVYGRNFRVVTQADSTYRGDIKDLNQYFVKNSAGTMVPLSALTSYKVTESAPVISHYNLFRSAEINGSPAPGYSSGDAIKALEEVAAQVLPEGYGYEFSGLSREEILSGSKTVYIFALSIIFVFLFLAALYESWSVPFSVLLAVPIGAFGAILTLTFLPNLTNNVYAQIGLITLIGLSAKNAILIVEFAKERVDRGMELVTATVEAAKLRLRPIIMTSLAFLLGILPLVLSSGAGAESRKTMGWTVLGGMFTATFLAIFIVPVLYVVITRLAYGKDKLKQMQDNYTSMQHHDI</sequence>
<evidence type="ECO:0000259" key="10">
    <source>
        <dbReference type="PROSITE" id="PS50156"/>
    </source>
</evidence>
<comment type="similarity">
    <text evidence="2">Belongs to the resistance-nodulation-cell division (RND) (TC 2.A.6) family.</text>
</comment>
<dbReference type="PROSITE" id="PS50156">
    <property type="entry name" value="SSD"/>
    <property type="match status" value="1"/>
</dbReference>
<keyword evidence="5" id="KW-0997">Cell inner membrane</keyword>
<evidence type="ECO:0000313" key="12">
    <source>
        <dbReference type="Proteomes" id="UP000476411"/>
    </source>
</evidence>
<feature type="transmembrane region" description="Helical" evidence="9">
    <location>
        <begin position="396"/>
        <end position="419"/>
    </location>
</feature>
<protein>
    <submittedName>
        <fullName evidence="11">Multidrug efflux RND transporter permease subunit</fullName>
    </submittedName>
</protein>
<keyword evidence="3" id="KW-0813">Transport</keyword>
<feature type="transmembrane region" description="Helical" evidence="9">
    <location>
        <begin position="877"/>
        <end position="895"/>
    </location>
</feature>
<dbReference type="KEGG" id="chih:GWR21_25295"/>
<evidence type="ECO:0000256" key="5">
    <source>
        <dbReference type="ARBA" id="ARBA00022519"/>
    </source>
</evidence>
<dbReference type="InterPro" id="IPR001036">
    <property type="entry name" value="Acrflvin-R"/>
</dbReference>
<reference evidence="11 12" key="1">
    <citation type="submission" date="2020-01" db="EMBL/GenBank/DDBJ databases">
        <title>Complete genome sequence of Chitinophaga sp. H33E-04 isolated from quinoa roots.</title>
        <authorList>
            <person name="Weon H.-Y."/>
            <person name="Lee S.A."/>
        </authorList>
    </citation>
    <scope>NUCLEOTIDE SEQUENCE [LARGE SCALE GENOMIC DNA]</scope>
    <source>
        <strain evidence="11 12">H33E-04</strain>
    </source>
</reference>
<evidence type="ECO:0000256" key="4">
    <source>
        <dbReference type="ARBA" id="ARBA00022475"/>
    </source>
</evidence>
<dbReference type="NCBIfam" id="NF000282">
    <property type="entry name" value="RND_permease_1"/>
    <property type="match status" value="1"/>
</dbReference>
<keyword evidence="4" id="KW-1003">Cell membrane</keyword>
<dbReference type="GO" id="GO:0009636">
    <property type="term" value="P:response to toxic substance"/>
    <property type="evidence" value="ECO:0007669"/>
    <property type="project" value="UniProtKB-ARBA"/>
</dbReference>
<dbReference type="AlphaFoldDB" id="A0A6B9ZMV5"/>
<evidence type="ECO:0000256" key="1">
    <source>
        <dbReference type="ARBA" id="ARBA00004429"/>
    </source>
</evidence>
<evidence type="ECO:0000313" key="11">
    <source>
        <dbReference type="EMBL" id="QHS62774.1"/>
    </source>
</evidence>
<dbReference type="GO" id="GO:0042910">
    <property type="term" value="F:xenobiotic transmembrane transporter activity"/>
    <property type="evidence" value="ECO:0007669"/>
    <property type="project" value="TreeGrafter"/>
</dbReference>
<keyword evidence="12" id="KW-1185">Reference proteome</keyword>
<feature type="transmembrane region" description="Helical" evidence="9">
    <location>
        <begin position="472"/>
        <end position="499"/>
    </location>
</feature>
<evidence type="ECO:0000256" key="3">
    <source>
        <dbReference type="ARBA" id="ARBA00022448"/>
    </source>
</evidence>
<feature type="transmembrane region" description="Helical" evidence="9">
    <location>
        <begin position="12"/>
        <end position="33"/>
    </location>
</feature>
<keyword evidence="6 9" id="KW-0812">Transmembrane</keyword>
<dbReference type="RefSeq" id="WP_162334499.1">
    <property type="nucleotide sequence ID" value="NZ_CP048113.1"/>
</dbReference>
<feature type="transmembrane region" description="Helical" evidence="9">
    <location>
        <begin position="902"/>
        <end position="923"/>
    </location>
</feature>
<feature type="transmembrane region" description="Helical" evidence="9">
    <location>
        <begin position="929"/>
        <end position="952"/>
    </location>
</feature>
<dbReference type="SUPFAM" id="SSF82866">
    <property type="entry name" value="Multidrug efflux transporter AcrB transmembrane domain"/>
    <property type="match status" value="2"/>
</dbReference>
<dbReference type="InterPro" id="IPR004764">
    <property type="entry name" value="MdtF-like"/>
</dbReference>
<accession>A0A6B9ZMV5</accession>
<dbReference type="Gene3D" id="3.30.2090.10">
    <property type="entry name" value="Multidrug efflux transporter AcrB TolC docking domain, DN and DC subdomains"/>
    <property type="match status" value="2"/>
</dbReference>
<name>A0A6B9ZMV5_9BACT</name>
<dbReference type="Gene3D" id="3.30.70.1440">
    <property type="entry name" value="Multidrug efflux transporter AcrB pore domain"/>
    <property type="match status" value="1"/>
</dbReference>
<dbReference type="Proteomes" id="UP000476411">
    <property type="component" value="Chromosome"/>
</dbReference>
<dbReference type="EMBL" id="CP048113">
    <property type="protein sequence ID" value="QHS62774.1"/>
    <property type="molecule type" value="Genomic_DNA"/>
</dbReference>
<dbReference type="Pfam" id="PF00873">
    <property type="entry name" value="ACR_tran"/>
    <property type="match status" value="1"/>
</dbReference>
<feature type="transmembrane region" description="Helical" evidence="9">
    <location>
        <begin position="973"/>
        <end position="994"/>
    </location>
</feature>
<comment type="subcellular location">
    <subcellularLocation>
        <location evidence="1">Cell inner membrane</location>
        <topology evidence="1">Multi-pass membrane protein</topology>
    </subcellularLocation>
</comment>
<dbReference type="Gene3D" id="3.30.70.1430">
    <property type="entry name" value="Multidrug efflux transporter AcrB pore domain"/>
    <property type="match status" value="2"/>
</dbReference>
<feature type="transmembrane region" description="Helical" evidence="9">
    <location>
        <begin position="342"/>
        <end position="361"/>
    </location>
</feature>
<gene>
    <name evidence="11" type="ORF">GWR21_25295</name>
</gene>
<dbReference type="PANTHER" id="PTHR32063:SF11">
    <property type="entry name" value="CATION OR DRUG EFFLUX SYSTEM PROTEIN"/>
    <property type="match status" value="1"/>
</dbReference>
<feature type="transmembrane region" description="Helical" evidence="9">
    <location>
        <begin position="539"/>
        <end position="558"/>
    </location>
</feature>
<dbReference type="PRINTS" id="PR00702">
    <property type="entry name" value="ACRIFLAVINRP"/>
</dbReference>
<dbReference type="SUPFAM" id="SSF82693">
    <property type="entry name" value="Multidrug efflux transporter AcrB pore domain, PN1, PN2, PC1 and PC2 subdomains"/>
    <property type="match status" value="3"/>
</dbReference>
<evidence type="ECO:0000256" key="7">
    <source>
        <dbReference type="ARBA" id="ARBA00022989"/>
    </source>
</evidence>
<evidence type="ECO:0000256" key="9">
    <source>
        <dbReference type="SAM" id="Phobius"/>
    </source>
</evidence>
<dbReference type="GO" id="GO:0015562">
    <property type="term" value="F:efflux transmembrane transporter activity"/>
    <property type="evidence" value="ECO:0007669"/>
    <property type="project" value="InterPro"/>
</dbReference>
<evidence type="ECO:0000256" key="8">
    <source>
        <dbReference type="ARBA" id="ARBA00023136"/>
    </source>
</evidence>
<dbReference type="FunFam" id="1.20.1640.10:FF:000001">
    <property type="entry name" value="Efflux pump membrane transporter"/>
    <property type="match status" value="1"/>
</dbReference>
<organism evidence="11 12">
    <name type="scientific">Chitinophaga agri</name>
    <dbReference type="NCBI Taxonomy" id="2703787"/>
    <lineage>
        <taxon>Bacteria</taxon>
        <taxon>Pseudomonadati</taxon>
        <taxon>Bacteroidota</taxon>
        <taxon>Chitinophagia</taxon>
        <taxon>Chitinophagales</taxon>
        <taxon>Chitinophagaceae</taxon>
        <taxon>Chitinophaga</taxon>
    </lineage>
</organism>
<dbReference type="Gene3D" id="1.20.1640.10">
    <property type="entry name" value="Multidrug efflux transporter AcrB transmembrane domain"/>
    <property type="match status" value="2"/>
</dbReference>
<keyword evidence="8 9" id="KW-0472">Membrane</keyword>
<evidence type="ECO:0000256" key="2">
    <source>
        <dbReference type="ARBA" id="ARBA00010942"/>
    </source>
</evidence>
<proteinExistence type="inferred from homology"/>
<dbReference type="SUPFAM" id="SSF82714">
    <property type="entry name" value="Multidrug efflux transporter AcrB TolC docking domain, DN and DC subdomains"/>
    <property type="match status" value="2"/>
</dbReference>